<accession>A0A4D6H9B2</accession>
<dbReference type="RefSeq" id="WP_049993232.1">
    <property type="nucleotide sequence ID" value="NZ_CP031310.1"/>
</dbReference>
<dbReference type="InterPro" id="IPR058469">
    <property type="entry name" value="DUF8156"/>
</dbReference>
<dbReference type="GeneID" id="39846293"/>
<keyword evidence="3" id="KW-1185">Reference proteome</keyword>
<evidence type="ECO:0000313" key="3">
    <source>
        <dbReference type="Proteomes" id="UP000296706"/>
    </source>
</evidence>
<gene>
    <name evidence="2" type="ORF">DV733_00450</name>
</gene>
<evidence type="ECO:0000259" key="1">
    <source>
        <dbReference type="Pfam" id="PF26485"/>
    </source>
</evidence>
<feature type="domain" description="DUF8156" evidence="1">
    <location>
        <begin position="1"/>
        <end position="82"/>
    </location>
</feature>
<proteinExistence type="predicted"/>
<protein>
    <recommendedName>
        <fullName evidence="1">DUF8156 domain-containing protein</fullName>
    </recommendedName>
</protein>
<dbReference type="Proteomes" id="UP000296706">
    <property type="component" value="Chromosome"/>
</dbReference>
<dbReference type="STRING" id="1457250.GCA_000755225_02383"/>
<reference evidence="2 3" key="1">
    <citation type="journal article" date="2019" name="Nat. Commun.">
        <title>A new type of DNA phosphorothioation-based antiviral system in archaea.</title>
        <authorList>
            <person name="Xiong L."/>
            <person name="Liu S."/>
            <person name="Chen S."/>
            <person name="Xiao Y."/>
            <person name="Zhu B."/>
            <person name="Gao Y."/>
            <person name="Zhang Y."/>
            <person name="Chen B."/>
            <person name="Luo J."/>
            <person name="Deng Z."/>
            <person name="Chen X."/>
            <person name="Wang L."/>
            <person name="Chen S."/>
        </authorList>
    </citation>
    <scope>NUCLEOTIDE SEQUENCE [LARGE SCALE GENOMIC DNA]</scope>
    <source>
        <strain evidence="2 3">CBA1105</strain>
    </source>
</reference>
<dbReference type="OrthoDB" id="11496at2157"/>
<dbReference type="AlphaFoldDB" id="A0A4D6H9B2"/>
<sequence length="93" mass="10770">MGRTSPTYRDLLRGVESDLDPFRRALRRESQCDFDRLFERADRHADAAAYLNPTDPERAVLWSILLSQERAIRRLQAAYEDDLDTIEAGGQRC</sequence>
<name>A0A4D6H9B2_9EURY</name>
<dbReference type="EMBL" id="CP031310">
    <property type="protein sequence ID" value="QCC49786.1"/>
    <property type="molecule type" value="Genomic_DNA"/>
</dbReference>
<dbReference type="KEGG" id="hsn:DV733_00450"/>
<organism evidence="2 3">
    <name type="scientific">Halapricum salinum</name>
    <dbReference type="NCBI Taxonomy" id="1457250"/>
    <lineage>
        <taxon>Archaea</taxon>
        <taxon>Methanobacteriati</taxon>
        <taxon>Methanobacteriota</taxon>
        <taxon>Stenosarchaea group</taxon>
        <taxon>Halobacteria</taxon>
        <taxon>Halobacteriales</taxon>
        <taxon>Haloarculaceae</taxon>
        <taxon>Halapricum</taxon>
    </lineage>
</organism>
<evidence type="ECO:0000313" key="2">
    <source>
        <dbReference type="EMBL" id="QCC49786.1"/>
    </source>
</evidence>
<dbReference type="Pfam" id="PF26485">
    <property type="entry name" value="DUF8156"/>
    <property type="match status" value="1"/>
</dbReference>